<feature type="transmembrane region" description="Helical" evidence="6">
    <location>
        <begin position="457"/>
        <end position="475"/>
    </location>
</feature>
<dbReference type="CDD" id="cd13124">
    <property type="entry name" value="MATE_SpoVB_like"/>
    <property type="match status" value="1"/>
</dbReference>
<comment type="subcellular location">
    <subcellularLocation>
        <location evidence="1">Cell membrane</location>
        <topology evidence="1">Multi-pass membrane protein</topology>
    </subcellularLocation>
</comment>
<feature type="transmembrane region" description="Helical" evidence="6">
    <location>
        <begin position="164"/>
        <end position="179"/>
    </location>
</feature>
<feature type="transmembrane region" description="Helical" evidence="6">
    <location>
        <begin position="12"/>
        <end position="33"/>
    </location>
</feature>
<evidence type="ECO:0000256" key="3">
    <source>
        <dbReference type="ARBA" id="ARBA00022692"/>
    </source>
</evidence>
<sequence>MRFLMKQTFIKGTLILIAASLISRVLGFVYRIFLSRIIGAEGMGLFQMAFPILILIITIVTAGLPVAISKLVAEAVVENTRRRVRRILYLSFLIVTVLSAIFTVLLIYYAPMISTTFLQDERSYYALVAMSPIITIAALSAILRGYFQGLQNMNPTAVSQIFEQILRISAVIYFANLWLPKGVEYATAGAMVGMVCGELMGLIILFAYYLRFRNRPFDTPIVQKVKKQSRRQVLYSIAQTAIPITFSRAIGSLTYALEPIVIAKSLAIAGVATYAATAYYGQLAGMVIPLLLFPTVFTYSLSVTLIPSISEANALEQSKSITTRVRQSIHFSLIISVYFSVILFTQAELLGKVLYNQPEIKTALQILAPLGIFLYLQSPLAGILQGLGKANETMYNSLFGAIIKLAAVYFLATQPSLGIIGAVIAIGISFVSVTLLHLRSTLKYIKVQYPISDILKFCFITVVLILSTVIGNHLFSNSKDWLHVSLVSFCSLVVYILFLLGMKLLSTEDLIRFKIINRK</sequence>
<dbReference type="InterPro" id="IPR014249">
    <property type="entry name" value="Spore_V_B"/>
</dbReference>
<dbReference type="PANTHER" id="PTHR30250:SF24">
    <property type="entry name" value="STAGE V SPORULATION PROTEIN B"/>
    <property type="match status" value="1"/>
</dbReference>
<dbReference type="PIRSF" id="PIRSF038958">
    <property type="entry name" value="PG_synth_SpoVB"/>
    <property type="match status" value="1"/>
</dbReference>
<dbReference type="GO" id="GO:0005886">
    <property type="term" value="C:plasma membrane"/>
    <property type="evidence" value="ECO:0007669"/>
    <property type="project" value="UniProtKB-SubCell"/>
</dbReference>
<dbReference type="STRING" id="1390249.BHU72_08655"/>
<feature type="transmembrane region" description="Helical" evidence="6">
    <location>
        <begin position="45"/>
        <end position="67"/>
    </location>
</feature>
<feature type="transmembrane region" description="Helical" evidence="6">
    <location>
        <begin position="87"/>
        <end position="111"/>
    </location>
</feature>
<evidence type="ECO:0000256" key="5">
    <source>
        <dbReference type="ARBA" id="ARBA00023136"/>
    </source>
</evidence>
<comment type="caution">
    <text evidence="7">The sequence shown here is derived from an EMBL/GenBank/DDBJ whole genome shotgun (WGS) entry which is preliminary data.</text>
</comment>
<keyword evidence="4 6" id="KW-1133">Transmembrane helix</keyword>
<dbReference type="NCBIfam" id="TIGR02900">
    <property type="entry name" value="spore_V_B"/>
    <property type="match status" value="1"/>
</dbReference>
<protein>
    <submittedName>
        <fullName evidence="7">Stage V sporulation protein B</fullName>
    </submittedName>
</protein>
<keyword evidence="8" id="KW-1185">Reference proteome</keyword>
<reference evidence="7 8" key="1">
    <citation type="submission" date="2016-09" db="EMBL/GenBank/DDBJ databases">
        <title>Desulfuribacillus arsenicus sp. nov., an obligately anaerobic, dissimilatory arsenic- and antimonate-reducing bacterium isolated from anoxic sediments.</title>
        <authorList>
            <person name="Abin C.A."/>
            <person name="Hollibaugh J.T."/>
        </authorList>
    </citation>
    <scope>NUCLEOTIDE SEQUENCE [LARGE SCALE GENOMIC DNA]</scope>
    <source>
        <strain evidence="7 8">MLFW-2</strain>
    </source>
</reference>
<keyword evidence="3 6" id="KW-0812">Transmembrane</keyword>
<dbReference type="Pfam" id="PF01943">
    <property type="entry name" value="Polysacc_synt"/>
    <property type="match status" value="1"/>
</dbReference>
<dbReference type="InterPro" id="IPR024923">
    <property type="entry name" value="PG_synth_SpoVB"/>
</dbReference>
<proteinExistence type="predicted"/>
<keyword evidence="5 6" id="KW-0472">Membrane</keyword>
<feature type="transmembrane region" description="Helical" evidence="6">
    <location>
        <begin position="418"/>
        <end position="436"/>
    </location>
</feature>
<evidence type="ECO:0000256" key="6">
    <source>
        <dbReference type="SAM" id="Phobius"/>
    </source>
</evidence>
<gene>
    <name evidence="7" type="ORF">BHU72_08655</name>
</gene>
<feature type="transmembrane region" description="Helical" evidence="6">
    <location>
        <begin position="185"/>
        <end position="210"/>
    </location>
</feature>
<feature type="transmembrane region" description="Helical" evidence="6">
    <location>
        <begin position="394"/>
        <end position="412"/>
    </location>
</feature>
<evidence type="ECO:0000313" key="7">
    <source>
        <dbReference type="EMBL" id="OEH84568.1"/>
    </source>
</evidence>
<feature type="transmembrane region" description="Helical" evidence="6">
    <location>
        <begin position="481"/>
        <end position="505"/>
    </location>
</feature>
<evidence type="ECO:0000313" key="8">
    <source>
        <dbReference type="Proteomes" id="UP000095255"/>
    </source>
</evidence>
<feature type="transmembrane region" description="Helical" evidence="6">
    <location>
        <begin position="366"/>
        <end position="387"/>
    </location>
</feature>
<dbReference type="AlphaFoldDB" id="A0A1E5L350"/>
<evidence type="ECO:0000256" key="1">
    <source>
        <dbReference type="ARBA" id="ARBA00004651"/>
    </source>
</evidence>
<dbReference type="PANTHER" id="PTHR30250">
    <property type="entry name" value="PST FAMILY PREDICTED COLANIC ACID TRANSPORTER"/>
    <property type="match status" value="1"/>
</dbReference>
<name>A0A1E5L350_9FIRM</name>
<keyword evidence="2" id="KW-1003">Cell membrane</keyword>
<feature type="transmembrane region" description="Helical" evidence="6">
    <location>
        <begin position="123"/>
        <end position="143"/>
    </location>
</feature>
<dbReference type="Proteomes" id="UP000095255">
    <property type="component" value="Unassembled WGS sequence"/>
</dbReference>
<dbReference type="EMBL" id="MJAT01000037">
    <property type="protein sequence ID" value="OEH84568.1"/>
    <property type="molecule type" value="Genomic_DNA"/>
</dbReference>
<dbReference type="InterPro" id="IPR002797">
    <property type="entry name" value="Polysacc_synth"/>
</dbReference>
<accession>A0A1E5L350</accession>
<dbReference type="InterPro" id="IPR050833">
    <property type="entry name" value="Poly_Biosynth_Transport"/>
</dbReference>
<organism evidence="7 8">
    <name type="scientific">Desulfuribacillus stibiiarsenatis</name>
    <dbReference type="NCBI Taxonomy" id="1390249"/>
    <lineage>
        <taxon>Bacteria</taxon>
        <taxon>Bacillati</taxon>
        <taxon>Bacillota</taxon>
        <taxon>Desulfuribacillia</taxon>
        <taxon>Desulfuribacillales</taxon>
        <taxon>Desulfuribacillaceae</taxon>
        <taxon>Desulfuribacillus</taxon>
    </lineage>
</organism>
<evidence type="ECO:0000256" key="4">
    <source>
        <dbReference type="ARBA" id="ARBA00022989"/>
    </source>
</evidence>
<evidence type="ECO:0000256" key="2">
    <source>
        <dbReference type="ARBA" id="ARBA00022475"/>
    </source>
</evidence>
<feature type="transmembrane region" description="Helical" evidence="6">
    <location>
        <begin position="286"/>
        <end position="307"/>
    </location>
</feature>
<feature type="transmembrane region" description="Helical" evidence="6">
    <location>
        <begin position="328"/>
        <end position="346"/>
    </location>
</feature>